<sequence length="278" mass="31717">MVRAPCCEKMGLKKGPWTPEEDQILINYIQLYGHGNWRALPKQAGLLRCGKSCRLRWTNYLRPDIKRGNFSREEEETIIQLHEMLGNRWSAIAARLPGRTDNEIKNVWHTHLKKRLIKQSQDTPAATKRSSTITSKYYHEAAKSHQVEPVSYANSETEIPEYGQVLSPQECSSDLSTVTIGDSSDNNTYPKADSPGNFPEMDEKFWSEVLWESSEVASDLSAVGGHDQQVQTPLYDPLLSPLMTMDPLHEYSSNMHDNMDFWFNLFTRAGDLPELPDI</sequence>
<dbReference type="InterPro" id="IPR017930">
    <property type="entry name" value="Myb_dom"/>
</dbReference>
<evidence type="ECO:0000256" key="5">
    <source>
        <dbReference type="ARBA" id="ARBA00023163"/>
    </source>
</evidence>
<dbReference type="AlphaFoldDB" id="A0A6A1UKK2"/>
<organism evidence="9 10">
    <name type="scientific">Morella rubra</name>
    <name type="common">Chinese bayberry</name>
    <dbReference type="NCBI Taxonomy" id="262757"/>
    <lineage>
        <taxon>Eukaryota</taxon>
        <taxon>Viridiplantae</taxon>
        <taxon>Streptophyta</taxon>
        <taxon>Embryophyta</taxon>
        <taxon>Tracheophyta</taxon>
        <taxon>Spermatophyta</taxon>
        <taxon>Magnoliopsida</taxon>
        <taxon>eudicotyledons</taxon>
        <taxon>Gunneridae</taxon>
        <taxon>Pentapetalae</taxon>
        <taxon>rosids</taxon>
        <taxon>fabids</taxon>
        <taxon>Fagales</taxon>
        <taxon>Myricaceae</taxon>
        <taxon>Morella</taxon>
    </lineage>
</organism>
<dbReference type="GO" id="GO:0003677">
    <property type="term" value="F:DNA binding"/>
    <property type="evidence" value="ECO:0007669"/>
    <property type="project" value="UniProtKB-KW"/>
</dbReference>
<reference evidence="9 10" key="1">
    <citation type="journal article" date="2019" name="Plant Biotechnol. J.">
        <title>The red bayberry genome and genetic basis of sex determination.</title>
        <authorList>
            <person name="Jia H.M."/>
            <person name="Jia H.J."/>
            <person name="Cai Q.L."/>
            <person name="Wang Y."/>
            <person name="Zhao H.B."/>
            <person name="Yang W.F."/>
            <person name="Wang G.Y."/>
            <person name="Li Y.H."/>
            <person name="Zhan D.L."/>
            <person name="Shen Y.T."/>
            <person name="Niu Q.F."/>
            <person name="Chang L."/>
            <person name="Qiu J."/>
            <person name="Zhao L."/>
            <person name="Xie H.B."/>
            <person name="Fu W.Y."/>
            <person name="Jin J."/>
            <person name="Li X.W."/>
            <person name="Jiao Y."/>
            <person name="Zhou C.C."/>
            <person name="Tu T."/>
            <person name="Chai C.Y."/>
            <person name="Gao J.L."/>
            <person name="Fan L.J."/>
            <person name="van de Weg E."/>
            <person name="Wang J.Y."/>
            <person name="Gao Z.S."/>
        </authorList>
    </citation>
    <scope>NUCLEOTIDE SEQUENCE [LARGE SCALE GENOMIC DNA]</scope>
    <source>
        <tissue evidence="9">Leaves</tissue>
    </source>
</reference>
<dbReference type="Pfam" id="PF00249">
    <property type="entry name" value="Myb_DNA-binding"/>
    <property type="match status" value="2"/>
</dbReference>
<evidence type="ECO:0000259" key="7">
    <source>
        <dbReference type="PROSITE" id="PS50090"/>
    </source>
</evidence>
<evidence type="ECO:0000256" key="2">
    <source>
        <dbReference type="ARBA" id="ARBA00022737"/>
    </source>
</evidence>
<dbReference type="EMBL" id="RXIC02000111">
    <property type="protein sequence ID" value="KAB1200935.1"/>
    <property type="molecule type" value="Genomic_DNA"/>
</dbReference>
<keyword evidence="6" id="KW-0539">Nucleus</keyword>
<dbReference type="InterPro" id="IPR001005">
    <property type="entry name" value="SANT/Myb"/>
</dbReference>
<evidence type="ECO:0000256" key="1">
    <source>
        <dbReference type="ARBA" id="ARBA00004123"/>
    </source>
</evidence>
<proteinExistence type="predicted"/>
<evidence type="ECO:0000256" key="6">
    <source>
        <dbReference type="ARBA" id="ARBA00023242"/>
    </source>
</evidence>
<keyword evidence="2" id="KW-0677">Repeat</keyword>
<accession>A0A6A1UKK2</accession>
<dbReference type="FunFam" id="1.10.10.60:FF:000001">
    <property type="entry name" value="MYB-related transcription factor"/>
    <property type="match status" value="1"/>
</dbReference>
<dbReference type="PROSITE" id="PS50090">
    <property type="entry name" value="MYB_LIKE"/>
    <property type="match status" value="2"/>
</dbReference>
<keyword evidence="3" id="KW-0805">Transcription regulation</keyword>
<dbReference type="PROSITE" id="PS51294">
    <property type="entry name" value="HTH_MYB"/>
    <property type="match status" value="2"/>
</dbReference>
<dbReference type="SUPFAM" id="SSF46689">
    <property type="entry name" value="Homeodomain-like"/>
    <property type="match status" value="1"/>
</dbReference>
<feature type="domain" description="HTH myb-type" evidence="8">
    <location>
        <begin position="62"/>
        <end position="116"/>
    </location>
</feature>
<dbReference type="InterPro" id="IPR009057">
    <property type="entry name" value="Homeodomain-like_sf"/>
</dbReference>
<dbReference type="InterPro" id="IPR015495">
    <property type="entry name" value="Myb_TF_plants"/>
</dbReference>
<dbReference type="PANTHER" id="PTHR10641:SF1346">
    <property type="entry name" value="TRANSCRIPTION FACTOR MYB14"/>
    <property type="match status" value="1"/>
</dbReference>
<keyword evidence="4" id="KW-0238">DNA-binding</keyword>
<keyword evidence="5" id="KW-0804">Transcription</keyword>
<protein>
    <submittedName>
        <fullName evidence="9">Myb-related protein Myb4</fullName>
    </submittedName>
</protein>
<keyword evidence="10" id="KW-1185">Reference proteome</keyword>
<dbReference type="CDD" id="cd00167">
    <property type="entry name" value="SANT"/>
    <property type="match status" value="2"/>
</dbReference>
<dbReference type="GO" id="GO:0005634">
    <property type="term" value="C:nucleus"/>
    <property type="evidence" value="ECO:0007669"/>
    <property type="project" value="UniProtKB-SubCell"/>
</dbReference>
<dbReference type="Proteomes" id="UP000516437">
    <property type="component" value="Unassembled WGS sequence"/>
</dbReference>
<feature type="domain" description="Myb-like" evidence="7">
    <location>
        <begin position="62"/>
        <end position="112"/>
    </location>
</feature>
<dbReference type="PANTHER" id="PTHR10641">
    <property type="entry name" value="MYB FAMILY TRANSCRIPTION FACTOR"/>
    <property type="match status" value="1"/>
</dbReference>
<evidence type="ECO:0000313" key="10">
    <source>
        <dbReference type="Proteomes" id="UP000516437"/>
    </source>
</evidence>
<comment type="caution">
    <text evidence="9">The sequence shown here is derived from an EMBL/GenBank/DDBJ whole genome shotgun (WGS) entry which is preliminary data.</text>
</comment>
<gene>
    <name evidence="9" type="ORF">CJ030_MR0G005871</name>
</gene>
<comment type="subcellular location">
    <subcellularLocation>
        <location evidence="1">Nucleus</location>
    </subcellularLocation>
</comment>
<feature type="domain" description="HTH myb-type" evidence="8">
    <location>
        <begin position="9"/>
        <end position="61"/>
    </location>
</feature>
<dbReference type="OrthoDB" id="2143914at2759"/>
<evidence type="ECO:0000313" key="9">
    <source>
        <dbReference type="EMBL" id="KAB1200935.1"/>
    </source>
</evidence>
<dbReference type="Gene3D" id="1.10.10.60">
    <property type="entry name" value="Homeodomain-like"/>
    <property type="match status" value="2"/>
</dbReference>
<evidence type="ECO:0000259" key="8">
    <source>
        <dbReference type="PROSITE" id="PS51294"/>
    </source>
</evidence>
<name>A0A6A1UKK2_9ROSI</name>
<feature type="domain" description="Myb-like" evidence="7">
    <location>
        <begin position="9"/>
        <end position="61"/>
    </location>
</feature>
<evidence type="ECO:0000256" key="4">
    <source>
        <dbReference type="ARBA" id="ARBA00023125"/>
    </source>
</evidence>
<evidence type="ECO:0000256" key="3">
    <source>
        <dbReference type="ARBA" id="ARBA00023015"/>
    </source>
</evidence>
<dbReference type="SMART" id="SM00717">
    <property type="entry name" value="SANT"/>
    <property type="match status" value="2"/>
</dbReference>
<dbReference type="FunFam" id="1.10.10.60:FF:000316">
    <property type="entry name" value="Transcription factor MYB15"/>
    <property type="match status" value="1"/>
</dbReference>